<evidence type="ECO:0000256" key="10">
    <source>
        <dbReference type="ARBA" id="ARBA00022984"/>
    </source>
</evidence>
<evidence type="ECO:0000256" key="3">
    <source>
        <dbReference type="ARBA" id="ARBA00007164"/>
    </source>
</evidence>
<dbReference type="AlphaFoldDB" id="A0A8J6M349"/>
<dbReference type="EC" id="3.4.16.4" evidence="4"/>
<dbReference type="Proteomes" id="UP000602260">
    <property type="component" value="Unassembled WGS sequence"/>
</dbReference>
<accession>A0A8J6M349</accession>
<feature type="chain" id="PRO_5039145682" description="serine-type D-Ala-D-Ala carboxypeptidase" evidence="16">
    <location>
        <begin position="29"/>
        <end position="388"/>
    </location>
</feature>
<dbReference type="SMART" id="SM00936">
    <property type="entry name" value="PBP5_C"/>
    <property type="match status" value="1"/>
</dbReference>
<dbReference type="Gene3D" id="2.60.410.10">
    <property type="entry name" value="D-Ala-D-Ala carboxypeptidase, C-terminal domain"/>
    <property type="match status" value="1"/>
</dbReference>
<evidence type="ECO:0000256" key="11">
    <source>
        <dbReference type="ARBA" id="ARBA00023316"/>
    </source>
</evidence>
<evidence type="ECO:0000256" key="7">
    <source>
        <dbReference type="ARBA" id="ARBA00022729"/>
    </source>
</evidence>
<dbReference type="PRINTS" id="PR00725">
    <property type="entry name" value="DADACBPTASE1"/>
</dbReference>
<evidence type="ECO:0000259" key="17">
    <source>
        <dbReference type="SMART" id="SM00936"/>
    </source>
</evidence>
<gene>
    <name evidence="18" type="ORF">H8S55_02455</name>
</gene>
<evidence type="ECO:0000313" key="19">
    <source>
        <dbReference type="Proteomes" id="UP000602260"/>
    </source>
</evidence>
<name>A0A8J6M349_9FIRM</name>
<dbReference type="SUPFAM" id="SSF69189">
    <property type="entry name" value="Penicillin-binding protein associated domain"/>
    <property type="match status" value="1"/>
</dbReference>
<keyword evidence="6" id="KW-0645">Protease</keyword>
<dbReference type="EMBL" id="JACOPN010000001">
    <property type="protein sequence ID" value="MBC5716193.1"/>
    <property type="molecule type" value="Genomic_DNA"/>
</dbReference>
<keyword evidence="8" id="KW-0378">Hydrolase</keyword>
<comment type="caution">
    <text evidence="18">The sequence shown here is derived from an EMBL/GenBank/DDBJ whole genome shotgun (WGS) entry which is preliminary data.</text>
</comment>
<dbReference type="GO" id="GO:0071555">
    <property type="term" value="P:cell wall organization"/>
    <property type="evidence" value="ECO:0007669"/>
    <property type="project" value="UniProtKB-KW"/>
</dbReference>
<organism evidence="18 19">
    <name type="scientific">Flintibacter faecis</name>
    <dbReference type="NCBI Taxonomy" id="2763047"/>
    <lineage>
        <taxon>Bacteria</taxon>
        <taxon>Bacillati</taxon>
        <taxon>Bacillota</taxon>
        <taxon>Clostridia</taxon>
        <taxon>Eubacteriales</taxon>
        <taxon>Flintibacter</taxon>
    </lineage>
</organism>
<dbReference type="GO" id="GO:0009002">
    <property type="term" value="F:serine-type D-Ala-D-Ala carboxypeptidase activity"/>
    <property type="evidence" value="ECO:0007669"/>
    <property type="project" value="UniProtKB-EC"/>
</dbReference>
<dbReference type="PANTHER" id="PTHR21581:SF6">
    <property type="entry name" value="TRAFFICKING PROTEIN PARTICLE COMPLEX SUBUNIT 12"/>
    <property type="match status" value="1"/>
</dbReference>
<dbReference type="GO" id="GO:0006508">
    <property type="term" value="P:proteolysis"/>
    <property type="evidence" value="ECO:0007669"/>
    <property type="project" value="UniProtKB-KW"/>
</dbReference>
<comment type="catalytic activity">
    <reaction evidence="12">
        <text>Preferential cleavage: (Ac)2-L-Lys-D-Ala-|-D-Ala. Also transpeptidation of peptidyl-alanyl moieties that are N-acyl substituents of D-alanine.</text>
        <dbReference type="EC" id="3.4.16.4"/>
    </reaction>
</comment>
<dbReference type="GO" id="GO:0008360">
    <property type="term" value="P:regulation of cell shape"/>
    <property type="evidence" value="ECO:0007669"/>
    <property type="project" value="UniProtKB-KW"/>
</dbReference>
<reference evidence="18" key="1">
    <citation type="submission" date="2020-08" db="EMBL/GenBank/DDBJ databases">
        <title>Genome public.</title>
        <authorList>
            <person name="Liu C."/>
            <person name="Sun Q."/>
        </authorList>
    </citation>
    <scope>NUCLEOTIDE SEQUENCE</scope>
    <source>
        <strain evidence="18">BX5</strain>
    </source>
</reference>
<keyword evidence="5 18" id="KW-0121">Carboxypeptidase</keyword>
<dbReference type="Gene3D" id="3.40.710.10">
    <property type="entry name" value="DD-peptidase/beta-lactamase superfamily"/>
    <property type="match status" value="1"/>
</dbReference>
<dbReference type="Pfam" id="PF00768">
    <property type="entry name" value="Peptidase_S11"/>
    <property type="match status" value="1"/>
</dbReference>
<evidence type="ECO:0000256" key="4">
    <source>
        <dbReference type="ARBA" id="ARBA00012448"/>
    </source>
</evidence>
<evidence type="ECO:0000256" key="13">
    <source>
        <dbReference type="PIRSR" id="PIRSR618044-1"/>
    </source>
</evidence>
<dbReference type="PANTHER" id="PTHR21581">
    <property type="entry name" value="D-ALANYL-D-ALANINE CARBOXYPEPTIDASE"/>
    <property type="match status" value="1"/>
</dbReference>
<dbReference type="InterPro" id="IPR001967">
    <property type="entry name" value="Peptidase_S11_N"/>
</dbReference>
<dbReference type="RefSeq" id="WP_186877657.1">
    <property type="nucleotide sequence ID" value="NZ_JACOPN010000001.1"/>
</dbReference>
<feature type="active site" description="Proton acceptor" evidence="13">
    <location>
        <position position="70"/>
    </location>
</feature>
<evidence type="ECO:0000256" key="8">
    <source>
        <dbReference type="ARBA" id="ARBA00022801"/>
    </source>
</evidence>
<comment type="similarity">
    <text evidence="3 15">Belongs to the peptidase S11 family.</text>
</comment>
<protein>
    <recommendedName>
        <fullName evidence="4">serine-type D-Ala-D-Ala carboxypeptidase</fullName>
        <ecNumber evidence="4">3.4.16.4</ecNumber>
    </recommendedName>
</protein>
<feature type="binding site" evidence="14">
    <location>
        <position position="231"/>
    </location>
    <ligand>
        <name>substrate</name>
    </ligand>
</feature>
<keyword evidence="9" id="KW-0133">Cell shape</keyword>
<comment type="function">
    <text evidence="1">Removes C-terminal D-alanyl residues from sugar-peptide cell wall precursors.</text>
</comment>
<evidence type="ECO:0000256" key="1">
    <source>
        <dbReference type="ARBA" id="ARBA00003217"/>
    </source>
</evidence>
<dbReference type="UniPathway" id="UPA00219"/>
<sequence>MYQLRRLSALALSLAITSLLFSPLPAAAAQEDNMPLPLSSASALLMEKETGTILLQQNAHQKLEPASVTKVMTLLLVMEAVDSGRLSLDESVPVSAHAAGMGGSQVYLKEGERLSVSDLIKCVAVVSGNDCAVALAERLSGSESAFVDQMNQKAQALGMEDTHFVNCTGLPAPGHLTSAYDIALMSRQLLLHHPDIRQYTTIWTDSIRNGAFGLTNTNRLIRFYDGATGLKTGFTASAQYCMSAAAQRNGMELIAVVMKAPTTAQRFQDASCLLDYGFANYALLTPQPEGPLAPIDVLLGQSKTVQPQLQRECRLLVEKAQADQITTRVDLARDVQAPVDPGQTLGEFQVYVGEQLRDTVPIVAAQGVERLSVPGLFSQLLRRLLFAG</sequence>
<evidence type="ECO:0000256" key="15">
    <source>
        <dbReference type="RuleBase" id="RU004016"/>
    </source>
</evidence>
<keyword evidence="7 16" id="KW-0732">Signal</keyword>
<evidence type="ECO:0000256" key="6">
    <source>
        <dbReference type="ARBA" id="ARBA00022670"/>
    </source>
</evidence>
<feature type="active site" evidence="13">
    <location>
        <position position="127"/>
    </location>
</feature>
<dbReference type="InterPro" id="IPR012338">
    <property type="entry name" value="Beta-lactam/transpept-like"/>
</dbReference>
<keyword evidence="10" id="KW-0573">Peptidoglycan synthesis</keyword>
<proteinExistence type="inferred from homology"/>
<comment type="pathway">
    <text evidence="2">Cell wall biogenesis; peptidoglycan biosynthesis.</text>
</comment>
<evidence type="ECO:0000256" key="2">
    <source>
        <dbReference type="ARBA" id="ARBA00004752"/>
    </source>
</evidence>
<dbReference type="InterPro" id="IPR012907">
    <property type="entry name" value="Peptidase_S11_C"/>
</dbReference>
<dbReference type="InterPro" id="IPR037167">
    <property type="entry name" value="Peptidase_S11_C_sf"/>
</dbReference>
<dbReference type="InterPro" id="IPR018044">
    <property type="entry name" value="Peptidase_S11"/>
</dbReference>
<feature type="signal peptide" evidence="16">
    <location>
        <begin position="1"/>
        <end position="28"/>
    </location>
</feature>
<evidence type="ECO:0000256" key="12">
    <source>
        <dbReference type="ARBA" id="ARBA00034000"/>
    </source>
</evidence>
<dbReference type="InterPro" id="IPR015956">
    <property type="entry name" value="Peniciliin-bd_prot_C_sf"/>
</dbReference>
<evidence type="ECO:0000256" key="5">
    <source>
        <dbReference type="ARBA" id="ARBA00022645"/>
    </source>
</evidence>
<dbReference type="SUPFAM" id="SSF56601">
    <property type="entry name" value="beta-lactamase/transpeptidase-like"/>
    <property type="match status" value="1"/>
</dbReference>
<keyword evidence="11" id="KW-0961">Cell wall biogenesis/degradation</keyword>
<feature type="domain" description="Peptidase S11 D-Ala-D-Ala carboxypeptidase A C-terminal" evidence="17">
    <location>
        <begin position="281"/>
        <end position="370"/>
    </location>
</feature>
<evidence type="ECO:0000313" key="18">
    <source>
        <dbReference type="EMBL" id="MBC5716193.1"/>
    </source>
</evidence>
<feature type="active site" description="Proton acceptor" evidence="13">
    <location>
        <position position="67"/>
    </location>
</feature>
<evidence type="ECO:0000256" key="14">
    <source>
        <dbReference type="PIRSR" id="PIRSR618044-2"/>
    </source>
</evidence>
<dbReference type="GO" id="GO:0009252">
    <property type="term" value="P:peptidoglycan biosynthetic process"/>
    <property type="evidence" value="ECO:0007669"/>
    <property type="project" value="UniProtKB-UniPathway"/>
</dbReference>
<keyword evidence="19" id="KW-1185">Reference proteome</keyword>
<dbReference type="Pfam" id="PF07943">
    <property type="entry name" value="PBP5_C"/>
    <property type="match status" value="1"/>
</dbReference>
<evidence type="ECO:0000256" key="9">
    <source>
        <dbReference type="ARBA" id="ARBA00022960"/>
    </source>
</evidence>
<evidence type="ECO:0000256" key="16">
    <source>
        <dbReference type="SAM" id="SignalP"/>
    </source>
</evidence>